<dbReference type="AlphaFoldDB" id="D8QLS7"/>
<reference evidence="2 3" key="1">
    <citation type="journal article" date="2010" name="Nat. Biotechnol.">
        <title>Genome sequence of the model mushroom Schizophyllum commune.</title>
        <authorList>
            <person name="Ohm R.A."/>
            <person name="de Jong J.F."/>
            <person name="Lugones L.G."/>
            <person name="Aerts A."/>
            <person name="Kothe E."/>
            <person name="Stajich J.E."/>
            <person name="de Vries R.P."/>
            <person name="Record E."/>
            <person name="Levasseur A."/>
            <person name="Baker S.E."/>
            <person name="Bartholomew K.A."/>
            <person name="Coutinho P.M."/>
            <person name="Erdmann S."/>
            <person name="Fowler T.J."/>
            <person name="Gathman A.C."/>
            <person name="Lombard V."/>
            <person name="Henrissat B."/>
            <person name="Knabe N."/>
            <person name="Kuees U."/>
            <person name="Lilly W.W."/>
            <person name="Lindquist E."/>
            <person name="Lucas S."/>
            <person name="Magnuson J.K."/>
            <person name="Piumi F."/>
            <person name="Raudaskoski M."/>
            <person name="Salamov A."/>
            <person name="Schmutz J."/>
            <person name="Schwarze F.W.M.R."/>
            <person name="vanKuyk P.A."/>
            <person name="Horton J.S."/>
            <person name="Grigoriev I.V."/>
            <person name="Woesten H.A.B."/>
        </authorList>
    </citation>
    <scope>NUCLEOTIDE SEQUENCE [LARGE SCALE GENOMIC DNA]</scope>
    <source>
        <strain evidence="3">H4-8 / FGSC 9210</strain>
    </source>
</reference>
<gene>
    <name evidence="2" type="ORF">SCHCODRAFT_238789</name>
</gene>
<dbReference type="RefSeq" id="XP_003025983.1">
    <property type="nucleotide sequence ID" value="XM_003025937.1"/>
</dbReference>
<dbReference type="OMA" id="RREPDYW"/>
<dbReference type="VEuPathDB" id="FungiDB:SCHCODRAFT_02706191"/>
<dbReference type="KEGG" id="scm:SCHCO_02706191"/>
<sequence>MSAQAREIAKTLLSRPLPSLSPKAPWDPSLTPNINALPDPVPVRAILHLLNDDMHNAHELAQGDEGNATSDYVHQQLHRREGDYWNSKWWASTGMRRPHKVLSQVHGSVSGAKKFVDDCERVGKGRSKDDSLERKQWEELKTTLEYAFENEV</sequence>
<feature type="compositionally biased region" description="Low complexity" evidence="1">
    <location>
        <begin position="12"/>
        <end position="22"/>
    </location>
</feature>
<protein>
    <submittedName>
        <fullName evidence="2">Uncharacterized protein</fullName>
    </submittedName>
</protein>
<feature type="region of interest" description="Disordered" evidence="1">
    <location>
        <begin position="1"/>
        <end position="24"/>
    </location>
</feature>
<dbReference type="HOGENOM" id="CLU_120597_0_0_1"/>
<dbReference type="OrthoDB" id="2306919at2759"/>
<name>D8QLS7_SCHCM</name>
<organism evidence="3">
    <name type="scientific">Schizophyllum commune (strain H4-8 / FGSC 9210)</name>
    <name type="common">Split gill fungus</name>
    <dbReference type="NCBI Taxonomy" id="578458"/>
    <lineage>
        <taxon>Eukaryota</taxon>
        <taxon>Fungi</taxon>
        <taxon>Dikarya</taxon>
        <taxon>Basidiomycota</taxon>
        <taxon>Agaricomycotina</taxon>
        <taxon>Agaricomycetes</taxon>
        <taxon>Agaricomycetidae</taxon>
        <taxon>Agaricales</taxon>
        <taxon>Schizophyllaceae</taxon>
        <taxon>Schizophyllum</taxon>
    </lineage>
</organism>
<evidence type="ECO:0000313" key="3">
    <source>
        <dbReference type="Proteomes" id="UP000007431"/>
    </source>
</evidence>
<evidence type="ECO:0000313" key="2">
    <source>
        <dbReference type="EMBL" id="EFI91080.1"/>
    </source>
</evidence>
<dbReference type="InParanoid" id="D8QLS7"/>
<evidence type="ECO:0000256" key="1">
    <source>
        <dbReference type="SAM" id="MobiDB-lite"/>
    </source>
</evidence>
<dbReference type="eggNOG" id="ENOG502S800">
    <property type="taxonomic scope" value="Eukaryota"/>
</dbReference>
<dbReference type="Proteomes" id="UP000007431">
    <property type="component" value="Unassembled WGS sequence"/>
</dbReference>
<dbReference type="GeneID" id="9588896"/>
<dbReference type="EMBL" id="GL377319">
    <property type="protein sequence ID" value="EFI91080.1"/>
    <property type="molecule type" value="Genomic_DNA"/>
</dbReference>
<keyword evidence="3" id="KW-1185">Reference proteome</keyword>
<accession>D8QLS7</accession>
<proteinExistence type="predicted"/>